<dbReference type="PANTHER" id="PTHR48063:SF103">
    <property type="entry name" value="LEUCINE-RICH RECEPTOR-LIKE KINASE FAMILY PROTEIN"/>
    <property type="match status" value="1"/>
</dbReference>
<evidence type="ECO:0000259" key="18">
    <source>
        <dbReference type="Pfam" id="PF08263"/>
    </source>
</evidence>
<reference evidence="19 20" key="1">
    <citation type="submission" date="2024-05" db="EMBL/GenBank/DDBJ databases">
        <title>De novo assembly of an allotetraploid wild potato.</title>
        <authorList>
            <person name="Hosaka A.J."/>
        </authorList>
    </citation>
    <scope>NUCLEOTIDE SEQUENCE [LARGE SCALE GENOMIC DNA]</scope>
    <source>
        <tissue evidence="19">Young leaves</tissue>
    </source>
</reference>
<proteinExistence type="inferred from homology"/>
<comment type="similarity">
    <text evidence="2">Belongs to the RLP family.</text>
</comment>
<evidence type="ECO:0000256" key="12">
    <source>
        <dbReference type="ARBA" id="ARBA00023180"/>
    </source>
</evidence>
<comment type="caution">
    <text evidence="19">The sequence shown here is derived from an EMBL/GenBank/DDBJ whole genome shotgun (WGS) entry which is preliminary data.</text>
</comment>
<dbReference type="FunFam" id="3.80.10.10:FF:001488">
    <property type="entry name" value="Receptor-like protein EIX1"/>
    <property type="match status" value="1"/>
</dbReference>
<dbReference type="PRINTS" id="PR00019">
    <property type="entry name" value="LEURICHRPT"/>
</dbReference>
<keyword evidence="3" id="KW-1003">Cell membrane</keyword>
<evidence type="ECO:0000256" key="14">
    <source>
        <dbReference type="ARBA" id="ARBA00063878"/>
    </source>
</evidence>
<keyword evidence="5 16" id="KW-0812">Transmembrane</keyword>
<dbReference type="Pfam" id="PF00560">
    <property type="entry name" value="LRR_1"/>
    <property type="match status" value="10"/>
</dbReference>
<dbReference type="InterPro" id="IPR046956">
    <property type="entry name" value="RLP23-like"/>
</dbReference>
<comment type="subcellular location">
    <subcellularLocation>
        <location evidence="1">Cell membrane</location>
        <topology evidence="1">Single-pass type I membrane protein</topology>
    </subcellularLocation>
</comment>
<dbReference type="Pfam" id="PF08263">
    <property type="entry name" value="LRRNT_2"/>
    <property type="match status" value="1"/>
</dbReference>
<dbReference type="InterPro" id="IPR001611">
    <property type="entry name" value="Leu-rich_rpt"/>
</dbReference>
<gene>
    <name evidence="19" type="ORF">AABB24_032556</name>
</gene>
<dbReference type="SMART" id="SM00369">
    <property type="entry name" value="LRR_TYP"/>
    <property type="match status" value="11"/>
</dbReference>
<keyword evidence="9 16" id="KW-1133">Transmembrane helix</keyword>
<keyword evidence="6 17" id="KW-0732">Signal</keyword>
<evidence type="ECO:0000256" key="5">
    <source>
        <dbReference type="ARBA" id="ARBA00022692"/>
    </source>
</evidence>
<evidence type="ECO:0000256" key="10">
    <source>
        <dbReference type="ARBA" id="ARBA00023136"/>
    </source>
</evidence>
<dbReference type="PROSITE" id="PS51450">
    <property type="entry name" value="LRR"/>
    <property type="match status" value="2"/>
</dbReference>
<feature type="chain" id="PRO_5044786224" description="Leucine-rich repeat-containing N-terminal plant-type domain-containing protein" evidence="17">
    <location>
        <begin position="27"/>
        <end position="1035"/>
    </location>
</feature>
<evidence type="ECO:0000256" key="7">
    <source>
        <dbReference type="ARBA" id="ARBA00022737"/>
    </source>
</evidence>
<protein>
    <recommendedName>
        <fullName evidence="18">Leucine-rich repeat-containing N-terminal plant-type domain-containing protein</fullName>
    </recommendedName>
</protein>
<keyword evidence="20" id="KW-1185">Reference proteome</keyword>
<feature type="signal peptide" evidence="17">
    <location>
        <begin position="1"/>
        <end position="26"/>
    </location>
</feature>
<evidence type="ECO:0000256" key="11">
    <source>
        <dbReference type="ARBA" id="ARBA00023170"/>
    </source>
</evidence>
<feature type="domain" description="Leucine-rich repeat-containing N-terminal plant-type" evidence="18">
    <location>
        <begin position="39"/>
        <end position="83"/>
    </location>
</feature>
<dbReference type="SMART" id="SM00364">
    <property type="entry name" value="LRR_BAC"/>
    <property type="match status" value="3"/>
</dbReference>
<dbReference type="GO" id="GO:0005886">
    <property type="term" value="C:plasma membrane"/>
    <property type="evidence" value="ECO:0007669"/>
    <property type="project" value="UniProtKB-SubCell"/>
</dbReference>
<accession>A0ABD2RKM0</accession>
<dbReference type="EMBL" id="JBJKTR010000019">
    <property type="protein sequence ID" value="KAL3331993.1"/>
    <property type="molecule type" value="Genomic_DNA"/>
</dbReference>
<dbReference type="InterPro" id="IPR013210">
    <property type="entry name" value="LRR_N_plant-typ"/>
</dbReference>
<name>A0ABD2RKM0_9SOLN</name>
<dbReference type="InterPro" id="IPR003591">
    <property type="entry name" value="Leu-rich_rpt_typical-subtyp"/>
</dbReference>
<dbReference type="Gene3D" id="3.80.10.10">
    <property type="entry name" value="Ribonuclease Inhibitor"/>
    <property type="match status" value="5"/>
</dbReference>
<dbReference type="PANTHER" id="PTHR48063">
    <property type="entry name" value="LRR RECEPTOR-LIKE KINASE"/>
    <property type="match status" value="1"/>
</dbReference>
<evidence type="ECO:0000313" key="20">
    <source>
        <dbReference type="Proteomes" id="UP001627284"/>
    </source>
</evidence>
<dbReference type="SUPFAM" id="SSF52047">
    <property type="entry name" value="RNI-like"/>
    <property type="match status" value="1"/>
</dbReference>
<keyword evidence="12" id="KW-0325">Glycoprotein</keyword>
<evidence type="ECO:0000256" key="4">
    <source>
        <dbReference type="ARBA" id="ARBA00022614"/>
    </source>
</evidence>
<evidence type="ECO:0000256" key="15">
    <source>
        <dbReference type="SAM" id="MobiDB-lite"/>
    </source>
</evidence>
<dbReference type="GO" id="GO:0050832">
    <property type="term" value="P:defense response to fungus"/>
    <property type="evidence" value="ECO:0007669"/>
    <property type="project" value="UniProtKB-ARBA"/>
</dbReference>
<keyword evidence="4" id="KW-0433">Leucine-rich repeat</keyword>
<sequence>MEKRKYPRLAQFLVTLSLLFLETSFGSTSREVNKTLCLEKERAALLEFKRGLNDDLDFVDHFSTWGDDEDKQECCKWKGIECDRRTGHVTVLDLHNERFCSGHACVAPILTGKLSPSLLELQHLNYLDLSVNDFESSEIPRFIGSLKRLQYLNLSDCSFFGIIPIQFQNLTSLKTLDLGDNNLIVKDLRWLSHLSSLEFLSLSSSNFQVNNWFQEITKVPSLKELDLSGCGLSKLVPSQADLANSSLISLSVLHLCCNEFSSSSEYSWLFNFSTSLTSINLSFNQLNGQIDDRFGSLMYLEHLNLADNFKIKGGVPSSFGNLTRLRHLDMSNTQTDQWLPELFLRLSGSRKSLEVLGLNDNSLFGSIVNMTRFSSLKKLYLQRNVLNGSFMERPGQVSTLEYLDLSDNQMRGPLPDLALFPSLRELHLGSNQFQGRIPQGIGQLSQLRILDVSSNRLEGLPESMGKLSNLESFDASYNVLKGTITESHLSNLSSLVDLDLSFNSLALKTSFDWLPPFQLQVISLSSCNLGPSFPKWLQNQHNYTVLDISLASISDTLPSWFSGFPPDLKILNLSNNQISGRVSDLIENTYGYRVIDLSSNNFSGPLPLVPTNVNIFYLHKNQFLGSISSICQSDTATTSLDLSRNRFSGELPDCWMNMSNLAVLNLAYNNFSGKVPPSLGSLTNLEAVYIRQNSFSGMLPSFSQCQGLQILDFGGNKLTGRIPAWIGTDLLNLRILSLRFNRFYGNIPSIICQLQSLQILDLSANGLSGEIPHCFNNFTLLYQDDSSGEPMGFNIQGFRDNPLIYYLYIGDLLIQWKNHESEYKNPLLYLKNIDLSSNELVGGIPKEIAEMRGLQSLNLSRNDLNGSVIEGIGQMKMLESLDLSRNKLSGVIPQGLANLTFLSVLDLSNNHLSGRIPSSTQLQSFDRSSYSDNAQLCGPPLQECPGYAPPRPHIDHDSNTNPQEHDDEEEEFPSLEFYISMVLGFFVTFWGILGCLIVNRSWRNAYFTSLTDMMSWLDMTSRVWFARLKIKLRRA</sequence>
<comment type="subunit">
    <text evidence="14">Interacts with EIX elicitor protein.</text>
</comment>
<organism evidence="19 20">
    <name type="scientific">Solanum stoloniferum</name>
    <dbReference type="NCBI Taxonomy" id="62892"/>
    <lineage>
        <taxon>Eukaryota</taxon>
        <taxon>Viridiplantae</taxon>
        <taxon>Streptophyta</taxon>
        <taxon>Embryophyta</taxon>
        <taxon>Tracheophyta</taxon>
        <taxon>Spermatophyta</taxon>
        <taxon>Magnoliopsida</taxon>
        <taxon>eudicotyledons</taxon>
        <taxon>Gunneridae</taxon>
        <taxon>Pentapetalae</taxon>
        <taxon>asterids</taxon>
        <taxon>lamiids</taxon>
        <taxon>Solanales</taxon>
        <taxon>Solanaceae</taxon>
        <taxon>Solanoideae</taxon>
        <taxon>Solaneae</taxon>
        <taxon>Solanum</taxon>
    </lineage>
</organism>
<evidence type="ECO:0000256" key="1">
    <source>
        <dbReference type="ARBA" id="ARBA00004251"/>
    </source>
</evidence>
<evidence type="ECO:0000256" key="17">
    <source>
        <dbReference type="SAM" id="SignalP"/>
    </source>
</evidence>
<dbReference type="Pfam" id="PF13855">
    <property type="entry name" value="LRR_8"/>
    <property type="match status" value="4"/>
</dbReference>
<comment type="function">
    <text evidence="13">Involved in plant defense. Confers resistance to the fungal pathogen T.viride through recognition of the EIX elicitor protein.</text>
</comment>
<evidence type="ECO:0000256" key="9">
    <source>
        <dbReference type="ARBA" id="ARBA00022989"/>
    </source>
</evidence>
<feature type="transmembrane region" description="Helical" evidence="16">
    <location>
        <begin position="977"/>
        <end position="998"/>
    </location>
</feature>
<keyword evidence="11" id="KW-0675">Receptor</keyword>
<feature type="region of interest" description="Disordered" evidence="15">
    <location>
        <begin position="947"/>
        <end position="967"/>
    </location>
</feature>
<evidence type="ECO:0000256" key="6">
    <source>
        <dbReference type="ARBA" id="ARBA00022729"/>
    </source>
</evidence>
<evidence type="ECO:0000256" key="2">
    <source>
        <dbReference type="ARBA" id="ARBA00009592"/>
    </source>
</evidence>
<evidence type="ECO:0000256" key="16">
    <source>
        <dbReference type="SAM" id="Phobius"/>
    </source>
</evidence>
<dbReference type="InterPro" id="IPR032675">
    <property type="entry name" value="LRR_dom_sf"/>
</dbReference>
<dbReference type="AlphaFoldDB" id="A0ABD2RKM0"/>
<evidence type="ECO:0000256" key="3">
    <source>
        <dbReference type="ARBA" id="ARBA00022475"/>
    </source>
</evidence>
<evidence type="ECO:0000256" key="8">
    <source>
        <dbReference type="ARBA" id="ARBA00022821"/>
    </source>
</evidence>
<keyword evidence="7" id="KW-0677">Repeat</keyword>
<evidence type="ECO:0000313" key="19">
    <source>
        <dbReference type="EMBL" id="KAL3331993.1"/>
    </source>
</evidence>
<keyword evidence="10 16" id="KW-0472">Membrane</keyword>
<dbReference type="SMART" id="SM00365">
    <property type="entry name" value="LRR_SD22"/>
    <property type="match status" value="6"/>
</dbReference>
<evidence type="ECO:0000256" key="13">
    <source>
        <dbReference type="ARBA" id="ARBA00053416"/>
    </source>
</evidence>
<keyword evidence="8" id="KW-0611">Plant defense</keyword>
<dbReference type="Proteomes" id="UP001627284">
    <property type="component" value="Unassembled WGS sequence"/>
</dbReference>
<dbReference type="SUPFAM" id="SSF52058">
    <property type="entry name" value="L domain-like"/>
    <property type="match status" value="2"/>
</dbReference>
<dbReference type="FunFam" id="3.80.10.10:FF:000920">
    <property type="entry name" value="mRNA, clone: RTFL01-33-G14"/>
    <property type="match status" value="1"/>
</dbReference>